<organism evidence="6 7">
    <name type="scientific">Acuticoccus mangrovi</name>
    <dbReference type="NCBI Taxonomy" id="2796142"/>
    <lineage>
        <taxon>Bacteria</taxon>
        <taxon>Pseudomonadati</taxon>
        <taxon>Pseudomonadota</taxon>
        <taxon>Alphaproteobacteria</taxon>
        <taxon>Hyphomicrobiales</taxon>
        <taxon>Amorphaceae</taxon>
        <taxon>Acuticoccus</taxon>
    </lineage>
</organism>
<sequence length="355" mass="38073">MAPRFELGLFLPNTSGGTVMGATLPPDNLPTFATNRAIVARAEAAGFDFALSQVKWRGYGGPSRHWDYALESFTLTAALAATTSRMRLFASVAIRTIHPAVVAKMAATIDDVAPGRFGVNIVAGWNKFEYAQMGLWAEDDYYAHRYDYAAEYLEVMTRLWADGRVSHEGRFFTLEDCTSWPTPARRLPIVCAGQSDEAIAFTARQADYAFVGRMKDDIPALGALAGKIAEAAAAEGRTVGAYVLMTVIAADTDAAALARRDAYVAGADTEAIANWLGASGNDSHRAGHAAMPTLQRTFMGFHLVVGSHATVAAHLDALADTGVTGACLVFPDFAPDLDDFIDNVVPRLTRFTALP</sequence>
<dbReference type="AlphaFoldDB" id="A0A934IGK6"/>
<proteinExistence type="predicted"/>
<dbReference type="Gene3D" id="3.20.20.30">
    <property type="entry name" value="Luciferase-like domain"/>
    <property type="match status" value="1"/>
</dbReference>
<accession>A0A934IGK6</accession>
<dbReference type="PANTHER" id="PTHR42847:SF4">
    <property type="entry name" value="ALKANESULFONATE MONOOXYGENASE-RELATED"/>
    <property type="match status" value="1"/>
</dbReference>
<dbReference type="PANTHER" id="PTHR42847">
    <property type="entry name" value="ALKANESULFONATE MONOOXYGENASE"/>
    <property type="match status" value="1"/>
</dbReference>
<protein>
    <submittedName>
        <fullName evidence="6">LLM class flavin-dependent oxidoreductase</fullName>
    </submittedName>
</protein>
<evidence type="ECO:0000256" key="4">
    <source>
        <dbReference type="ARBA" id="ARBA00023033"/>
    </source>
</evidence>
<dbReference type="GO" id="GO:0046306">
    <property type="term" value="P:alkanesulfonate catabolic process"/>
    <property type="evidence" value="ECO:0007669"/>
    <property type="project" value="TreeGrafter"/>
</dbReference>
<keyword evidence="3" id="KW-0560">Oxidoreductase</keyword>
<evidence type="ECO:0000256" key="1">
    <source>
        <dbReference type="ARBA" id="ARBA00022630"/>
    </source>
</evidence>
<dbReference type="Proteomes" id="UP000609531">
    <property type="component" value="Unassembled WGS sequence"/>
</dbReference>
<feature type="domain" description="Luciferase-like" evidence="5">
    <location>
        <begin position="6"/>
        <end position="324"/>
    </location>
</feature>
<keyword evidence="7" id="KW-1185">Reference proteome</keyword>
<keyword evidence="4" id="KW-0503">Monooxygenase</keyword>
<keyword evidence="1" id="KW-0285">Flavoprotein</keyword>
<comment type="caution">
    <text evidence="6">The sequence shown here is derived from an EMBL/GenBank/DDBJ whole genome shotgun (WGS) entry which is preliminary data.</text>
</comment>
<dbReference type="InterPro" id="IPR036661">
    <property type="entry name" value="Luciferase-like_sf"/>
</dbReference>
<dbReference type="RefSeq" id="WP_198882167.1">
    <property type="nucleotide sequence ID" value="NZ_JAEKJA010000007.1"/>
</dbReference>
<evidence type="ECO:0000313" key="7">
    <source>
        <dbReference type="Proteomes" id="UP000609531"/>
    </source>
</evidence>
<dbReference type="EMBL" id="JAEKJA010000007">
    <property type="protein sequence ID" value="MBJ3776299.1"/>
    <property type="molecule type" value="Genomic_DNA"/>
</dbReference>
<evidence type="ECO:0000259" key="5">
    <source>
        <dbReference type="Pfam" id="PF00296"/>
    </source>
</evidence>
<evidence type="ECO:0000313" key="6">
    <source>
        <dbReference type="EMBL" id="MBJ3776299.1"/>
    </source>
</evidence>
<dbReference type="GO" id="GO:0008726">
    <property type="term" value="F:alkanesulfonate monooxygenase activity"/>
    <property type="evidence" value="ECO:0007669"/>
    <property type="project" value="TreeGrafter"/>
</dbReference>
<evidence type="ECO:0000256" key="2">
    <source>
        <dbReference type="ARBA" id="ARBA00022643"/>
    </source>
</evidence>
<dbReference type="SUPFAM" id="SSF51679">
    <property type="entry name" value="Bacterial luciferase-like"/>
    <property type="match status" value="1"/>
</dbReference>
<name>A0A934IGK6_9HYPH</name>
<reference evidence="6" key="1">
    <citation type="submission" date="2020-12" db="EMBL/GenBank/DDBJ databases">
        <title>Bacterial taxonomy.</title>
        <authorList>
            <person name="Pan X."/>
        </authorList>
    </citation>
    <scope>NUCLEOTIDE SEQUENCE</scope>
    <source>
        <strain evidence="6">B2012</strain>
    </source>
</reference>
<gene>
    <name evidence="6" type="ORF">JCR33_11400</name>
</gene>
<evidence type="ECO:0000256" key="3">
    <source>
        <dbReference type="ARBA" id="ARBA00023002"/>
    </source>
</evidence>
<dbReference type="Pfam" id="PF00296">
    <property type="entry name" value="Bac_luciferase"/>
    <property type="match status" value="1"/>
</dbReference>
<dbReference type="InterPro" id="IPR011251">
    <property type="entry name" value="Luciferase-like_dom"/>
</dbReference>
<dbReference type="InterPro" id="IPR050172">
    <property type="entry name" value="SsuD_RutA_monooxygenase"/>
</dbReference>
<keyword evidence="2" id="KW-0288">FMN</keyword>